<dbReference type="AlphaFoldDB" id="A0AAX4NFL9"/>
<feature type="domain" description="Transposase InsH N-terminal" evidence="1">
    <location>
        <begin position="4"/>
        <end position="80"/>
    </location>
</feature>
<proteinExistence type="predicted"/>
<evidence type="ECO:0000259" key="1">
    <source>
        <dbReference type="Pfam" id="PF05598"/>
    </source>
</evidence>
<name>A0AAX4NFL9_9ARCH</name>
<accession>A0AAX4NFL9</accession>
<dbReference type="PANTHER" id="PTHR35604">
    <property type="entry name" value="TRANSPOSASE INSH FOR INSERTION SEQUENCE ELEMENT IS5A-RELATED"/>
    <property type="match status" value="1"/>
</dbReference>
<dbReference type="EMBL" id="CP133772">
    <property type="protein sequence ID" value="WYX99752.1"/>
    <property type="molecule type" value="Genomic_DNA"/>
</dbReference>
<dbReference type="PANTHER" id="PTHR35604:SF2">
    <property type="entry name" value="TRANSPOSASE INSH FOR INSERTION SEQUENCE ELEMENT IS5A-RELATED"/>
    <property type="match status" value="1"/>
</dbReference>
<protein>
    <submittedName>
        <fullName evidence="2">Transposase</fullName>
    </submittedName>
</protein>
<dbReference type="Proteomes" id="UP001451606">
    <property type="component" value="Chromosome"/>
</dbReference>
<gene>
    <name evidence="2" type="ORF">OXIME_000294</name>
</gene>
<evidence type="ECO:0000313" key="2">
    <source>
        <dbReference type="EMBL" id="WYX99752.1"/>
    </source>
</evidence>
<dbReference type="Pfam" id="PF05598">
    <property type="entry name" value="DUF772"/>
    <property type="match status" value="1"/>
</dbReference>
<dbReference type="InterPro" id="IPR008490">
    <property type="entry name" value="Transposase_InsH_N"/>
</dbReference>
<sequence>MDYERIKPILLGLYENDTEKGKGPNYDPLMMIKVLLLKQWYNPSNPQVEREIRNCISFLNFIGYHDSLLDRITIWYFMERISKTGEGFHIFNEIRDQFMAKKIRVKKGRMQDASFILADIGNHGKPMVDSKTPTWKDDEWATKTKNHDHHFCYKAHDLVDEIKIMENMSAMPANVHDWQIDLSLPVLSVIKTRYN</sequence>
<dbReference type="RefSeq" id="WP_393971714.1">
    <property type="nucleotide sequence ID" value="NZ_CP133772.1"/>
</dbReference>
<evidence type="ECO:0000313" key="3">
    <source>
        <dbReference type="Proteomes" id="UP001451606"/>
    </source>
</evidence>
<reference evidence="2 3" key="1">
    <citation type="submission" date="2023-09" db="EMBL/GenBank/DDBJ databases">
        <authorList>
            <person name="Golyshina O.V."/>
            <person name="Lunev E.A."/>
            <person name="Bargiela R."/>
            <person name="Gaines M.C."/>
            <person name="Daum B."/>
            <person name="Bale N.J."/>
            <person name="Koenen M."/>
            <person name="Sinninghe Damst J.S."/>
            <person name="Yakimov M."/>
            <person name="Golyshin P.N."/>
        </authorList>
    </citation>
    <scope>NUCLEOTIDE SEQUENCE [LARGE SCALE GENOMIC DNA]</scope>
    <source>
        <strain evidence="2 3">M1</strain>
    </source>
</reference>
<dbReference type="KEGG" id="omr:OXIME_000294"/>
<organism evidence="2 3">
    <name type="scientific">Oxyplasma meridianum</name>
    <dbReference type="NCBI Taxonomy" id="3073602"/>
    <lineage>
        <taxon>Archaea</taxon>
        <taxon>Methanobacteriati</taxon>
        <taxon>Thermoplasmatota</taxon>
        <taxon>Thermoplasmata</taxon>
        <taxon>Thermoplasmatales</taxon>
        <taxon>Thermoplasmataceae</taxon>
        <taxon>Oxyplasma</taxon>
    </lineage>
</organism>
<keyword evidence="3" id="KW-1185">Reference proteome</keyword>
<dbReference type="GeneID" id="95967018"/>